<dbReference type="PANTHER" id="PTHR43280:SF32">
    <property type="entry name" value="TRANSCRIPTIONAL REGULATORY PROTEIN"/>
    <property type="match status" value="1"/>
</dbReference>
<dbReference type="SUPFAM" id="SSF46689">
    <property type="entry name" value="Homeodomain-like"/>
    <property type="match status" value="1"/>
</dbReference>
<dbReference type="GO" id="GO:0043565">
    <property type="term" value="F:sequence-specific DNA binding"/>
    <property type="evidence" value="ECO:0007669"/>
    <property type="project" value="InterPro"/>
</dbReference>
<evidence type="ECO:0000313" key="5">
    <source>
        <dbReference type="EMBL" id="SBW05722.1"/>
    </source>
</evidence>
<dbReference type="Pfam" id="PF12833">
    <property type="entry name" value="HTH_18"/>
    <property type="match status" value="1"/>
</dbReference>
<sequence>MFLSTKYVSRIIKDISGKSISKWIDEWVISSIKVLLKTTNMTVIQITDELNFPNPSFMSNYFKMHTGVTPI</sequence>
<dbReference type="Gene3D" id="1.10.10.60">
    <property type="entry name" value="Homeodomain-like"/>
    <property type="match status" value="1"/>
</dbReference>
<evidence type="ECO:0000256" key="3">
    <source>
        <dbReference type="ARBA" id="ARBA00023163"/>
    </source>
</evidence>
<dbReference type="InterPro" id="IPR009057">
    <property type="entry name" value="Homeodomain-like_sf"/>
</dbReference>
<gene>
    <name evidence="5" type="ORF">KL86DYS2_12842</name>
</gene>
<accession>A0A212K252</accession>
<evidence type="ECO:0000256" key="2">
    <source>
        <dbReference type="ARBA" id="ARBA00023125"/>
    </source>
</evidence>
<reference evidence="5" key="1">
    <citation type="submission" date="2016-04" db="EMBL/GenBank/DDBJ databases">
        <authorList>
            <person name="Evans L.H."/>
            <person name="Alamgir A."/>
            <person name="Owens N."/>
            <person name="Weber N.D."/>
            <person name="Virtaneva K."/>
            <person name="Barbian K."/>
            <person name="Babar A."/>
            <person name="Rosenke K."/>
        </authorList>
    </citation>
    <scope>NUCLEOTIDE SEQUENCE</scope>
    <source>
        <strain evidence="5">86-2</strain>
    </source>
</reference>
<dbReference type="InterPro" id="IPR018060">
    <property type="entry name" value="HTH_AraC"/>
</dbReference>
<dbReference type="SMART" id="SM00342">
    <property type="entry name" value="HTH_ARAC"/>
    <property type="match status" value="1"/>
</dbReference>
<name>A0A212K252_9BACT</name>
<proteinExistence type="predicted"/>
<dbReference type="AlphaFoldDB" id="A0A212K252"/>
<keyword evidence="2" id="KW-0238">DNA-binding</keyword>
<evidence type="ECO:0000256" key="1">
    <source>
        <dbReference type="ARBA" id="ARBA00023015"/>
    </source>
</evidence>
<protein>
    <recommendedName>
        <fullName evidence="4">HTH araC/xylS-type domain-containing protein</fullName>
    </recommendedName>
</protein>
<feature type="domain" description="HTH araC/xylS-type" evidence="4">
    <location>
        <begin position="1"/>
        <end position="71"/>
    </location>
</feature>
<dbReference type="PANTHER" id="PTHR43280">
    <property type="entry name" value="ARAC-FAMILY TRANSCRIPTIONAL REGULATOR"/>
    <property type="match status" value="1"/>
</dbReference>
<dbReference type="PROSITE" id="PS01124">
    <property type="entry name" value="HTH_ARAC_FAMILY_2"/>
    <property type="match status" value="1"/>
</dbReference>
<dbReference type="RefSeq" id="WP_366921422.1">
    <property type="nucleotide sequence ID" value="NZ_LT599021.1"/>
</dbReference>
<evidence type="ECO:0000259" key="4">
    <source>
        <dbReference type="PROSITE" id="PS01124"/>
    </source>
</evidence>
<keyword evidence="3" id="KW-0804">Transcription</keyword>
<organism evidence="5">
    <name type="scientific">uncultured Dysgonomonas sp</name>
    <dbReference type="NCBI Taxonomy" id="206096"/>
    <lineage>
        <taxon>Bacteria</taxon>
        <taxon>Pseudomonadati</taxon>
        <taxon>Bacteroidota</taxon>
        <taxon>Bacteroidia</taxon>
        <taxon>Bacteroidales</taxon>
        <taxon>Dysgonomonadaceae</taxon>
        <taxon>Dysgonomonas</taxon>
        <taxon>environmental samples</taxon>
    </lineage>
</organism>
<keyword evidence="1" id="KW-0805">Transcription regulation</keyword>
<dbReference type="GO" id="GO:0003700">
    <property type="term" value="F:DNA-binding transcription factor activity"/>
    <property type="evidence" value="ECO:0007669"/>
    <property type="project" value="InterPro"/>
</dbReference>
<dbReference type="EMBL" id="FLUL01000001">
    <property type="protein sequence ID" value="SBW05722.1"/>
    <property type="molecule type" value="Genomic_DNA"/>
</dbReference>